<dbReference type="Proteomes" id="UP000799767">
    <property type="component" value="Unassembled WGS sequence"/>
</dbReference>
<dbReference type="GO" id="GO:0008168">
    <property type="term" value="F:methyltransferase activity"/>
    <property type="evidence" value="ECO:0007669"/>
    <property type="project" value="UniProtKB-KW"/>
</dbReference>
<dbReference type="GO" id="GO:0032259">
    <property type="term" value="P:methylation"/>
    <property type="evidence" value="ECO:0007669"/>
    <property type="project" value="UniProtKB-KW"/>
</dbReference>
<dbReference type="PANTHER" id="PTHR43591">
    <property type="entry name" value="METHYLTRANSFERASE"/>
    <property type="match status" value="1"/>
</dbReference>
<name>A0A6A6Q6S1_9PEZI</name>
<dbReference type="RefSeq" id="XP_033594253.1">
    <property type="nucleotide sequence ID" value="XM_033735089.1"/>
</dbReference>
<dbReference type="InterPro" id="IPR029063">
    <property type="entry name" value="SAM-dependent_MTases_sf"/>
</dbReference>
<dbReference type="OrthoDB" id="2013972at2759"/>
<dbReference type="Gene3D" id="3.40.50.150">
    <property type="entry name" value="Vaccinia Virus protein VP39"/>
    <property type="match status" value="1"/>
</dbReference>
<keyword evidence="1" id="KW-0489">Methyltransferase</keyword>
<accession>A0A6A6Q6S1</accession>
<organism evidence="1 2">
    <name type="scientific">Neohortaea acidophila</name>
    <dbReference type="NCBI Taxonomy" id="245834"/>
    <lineage>
        <taxon>Eukaryota</taxon>
        <taxon>Fungi</taxon>
        <taxon>Dikarya</taxon>
        <taxon>Ascomycota</taxon>
        <taxon>Pezizomycotina</taxon>
        <taxon>Dothideomycetes</taxon>
        <taxon>Dothideomycetidae</taxon>
        <taxon>Mycosphaerellales</taxon>
        <taxon>Teratosphaeriaceae</taxon>
        <taxon>Neohortaea</taxon>
    </lineage>
</organism>
<dbReference type="AlphaFoldDB" id="A0A6A6Q6S1"/>
<dbReference type="Pfam" id="PF13489">
    <property type="entry name" value="Methyltransf_23"/>
    <property type="match status" value="1"/>
</dbReference>
<reference evidence="1" key="1">
    <citation type="journal article" date="2020" name="Stud. Mycol.">
        <title>101 Dothideomycetes genomes: a test case for predicting lifestyles and emergence of pathogens.</title>
        <authorList>
            <person name="Haridas S."/>
            <person name="Albert R."/>
            <person name="Binder M."/>
            <person name="Bloem J."/>
            <person name="Labutti K."/>
            <person name="Salamov A."/>
            <person name="Andreopoulos B."/>
            <person name="Baker S."/>
            <person name="Barry K."/>
            <person name="Bills G."/>
            <person name="Bluhm B."/>
            <person name="Cannon C."/>
            <person name="Castanera R."/>
            <person name="Culley D."/>
            <person name="Daum C."/>
            <person name="Ezra D."/>
            <person name="Gonzalez J."/>
            <person name="Henrissat B."/>
            <person name="Kuo A."/>
            <person name="Liang C."/>
            <person name="Lipzen A."/>
            <person name="Lutzoni F."/>
            <person name="Magnuson J."/>
            <person name="Mondo S."/>
            <person name="Nolan M."/>
            <person name="Ohm R."/>
            <person name="Pangilinan J."/>
            <person name="Park H.-J."/>
            <person name="Ramirez L."/>
            <person name="Alfaro M."/>
            <person name="Sun H."/>
            <person name="Tritt A."/>
            <person name="Yoshinaga Y."/>
            <person name="Zwiers L.-H."/>
            <person name="Turgeon B."/>
            <person name="Goodwin S."/>
            <person name="Spatafora J."/>
            <person name="Crous P."/>
            <person name="Grigoriev I."/>
        </authorList>
    </citation>
    <scope>NUCLEOTIDE SEQUENCE</scope>
    <source>
        <strain evidence="1">CBS 113389</strain>
    </source>
</reference>
<dbReference type="GeneID" id="54476091"/>
<dbReference type="CDD" id="cd02440">
    <property type="entry name" value="AdoMet_MTases"/>
    <property type="match status" value="1"/>
</dbReference>
<dbReference type="PANTHER" id="PTHR43591:SF24">
    <property type="entry name" value="2-METHOXY-6-POLYPRENYL-1,4-BENZOQUINOL METHYLASE, MITOCHONDRIAL"/>
    <property type="match status" value="1"/>
</dbReference>
<gene>
    <name evidence="1" type="ORF">BDY17DRAFT_307037</name>
</gene>
<sequence length="247" mass="27479">MWELEFGAPYLAPISPNTRLVVDMGCGTGLWGRTIARQHPAIQVIGVDLNPPMEGDLHNCHFTKANVEEPWTFIKGQGTVDLTFARLLTTAIRDWQVVIDHAFQATKPGGYFESHDSSLQLMSNGSAEAEASHLAAWFRCFAEFLRGNGVDTRQIDTMGQRLEHAGFKMVEERLCNWYLSRSSPEMKGRERISTLLADTVANVMVNVAPKMAAPPSTMSAEDVNTLTINAVRDLRENSAKFGFYLTQ</sequence>
<keyword evidence="1" id="KW-0808">Transferase</keyword>
<dbReference type="SUPFAM" id="SSF53335">
    <property type="entry name" value="S-adenosyl-L-methionine-dependent methyltransferases"/>
    <property type="match status" value="1"/>
</dbReference>
<dbReference type="EMBL" id="MU001631">
    <property type="protein sequence ID" value="KAF2487684.1"/>
    <property type="molecule type" value="Genomic_DNA"/>
</dbReference>
<proteinExistence type="predicted"/>
<keyword evidence="2" id="KW-1185">Reference proteome</keyword>
<protein>
    <submittedName>
        <fullName evidence="1">S-adenosyl-L-methionine-dependent methyltransferase</fullName>
    </submittedName>
</protein>
<evidence type="ECO:0000313" key="1">
    <source>
        <dbReference type="EMBL" id="KAF2487684.1"/>
    </source>
</evidence>
<evidence type="ECO:0000313" key="2">
    <source>
        <dbReference type="Proteomes" id="UP000799767"/>
    </source>
</evidence>